<dbReference type="GO" id="GO:0004252">
    <property type="term" value="F:serine-type endopeptidase activity"/>
    <property type="evidence" value="ECO:0007669"/>
    <property type="project" value="InterPro"/>
</dbReference>
<dbReference type="Gene3D" id="3.40.390.10">
    <property type="entry name" value="Collagenase (Catalytic Domain)"/>
    <property type="match status" value="1"/>
</dbReference>
<dbReference type="KEGG" id="nmf:NMS_0206"/>
<dbReference type="GO" id="GO:0008237">
    <property type="term" value="F:metallopeptidase activity"/>
    <property type="evidence" value="ECO:0007669"/>
    <property type="project" value="InterPro"/>
</dbReference>
<dbReference type="Gene3D" id="2.60.120.260">
    <property type="entry name" value="Galactose-binding domain-like"/>
    <property type="match status" value="1"/>
</dbReference>
<dbReference type="PROSITE" id="PS50853">
    <property type="entry name" value="FN3"/>
    <property type="match status" value="1"/>
</dbReference>
<dbReference type="InterPro" id="IPR013783">
    <property type="entry name" value="Ig-like_fold"/>
</dbReference>
<keyword evidence="1" id="KW-0645">Protease</keyword>
<dbReference type="Proteomes" id="UP000031760">
    <property type="component" value="Chromosome"/>
</dbReference>
<reference evidence="6 7" key="1">
    <citation type="journal article" date="2014" name="Proc. Natl. Acad. Sci. U.S.A.">
        <title>Functional characterization of flavobacteria rhodopsins reveals a unique class of light-driven chloride pump in bacteria.</title>
        <authorList>
            <person name="Yoshizawa S."/>
            <person name="Kumagai Y."/>
            <person name="Kim H."/>
            <person name="Ogura Y."/>
            <person name="Hayashi T."/>
            <person name="Iwasaki W."/>
            <person name="DeLong E.F."/>
            <person name="Kogure K."/>
        </authorList>
    </citation>
    <scope>NUCLEOTIDE SEQUENCE [LARGE SCALE GENOMIC DNA]</scope>
    <source>
        <strain evidence="6 7">S1-08</strain>
    </source>
</reference>
<gene>
    <name evidence="6" type="ORF">NMS_0206</name>
</gene>
<dbReference type="NCBIfam" id="TIGR04183">
    <property type="entry name" value="Por_Secre_tail"/>
    <property type="match status" value="1"/>
</dbReference>
<sequence length="1729" mass="186729">MVQGQELWVQSSKGALSKIPVEQRKIIPEEFETYNLDIAQLSTKLENAVDRFSGGASIAINFPVGGNEFESFEVFNAGSMEKALEEKYPNIRSYYGYSSDNTLNKIYFTITPKGFHGLIRGERIVHMDPYASSAKNSIMVYDRKDLKRDAQELFECETQDSGLNVEPLANPNNIAKAFEDLTFHTYRMAISATSEYTAYHNDNDASNGDAYSDALSGIVITLARVNSVFEQEISIRFTLVGNNDLLIYHLGRNKNNRSENFDNFSANQMIGANTGEINAVIGSGAYDIGHIFSTGGGGVASNSRCSNTTKGRGVTGIVTPEFDPFDIDYVSHEIGHQFGASHTFYNGCFGGSPSPQPFETGSASTIMGYAGICAPNVQDNSDAYFHLISLFEMQGQLANDACDVETNLKPLNDTAPNSVSFTETTIPKSTPFKLIGSSTTAPDSGEQYTYNWEQLDTGTAAQTGATQPPVATNSTGPMFRSKFATIDPTRYFPNLPDLANGIDPKWETLPSVERSMRFFCTIRDNNPNGGQTSYGGVTLTVGAAGPLTVSNPANNIWYAGSSETITWQVNGTGTATYSENVNIKLSTDGGLTYPITLLANTSNDGSAAITVPTGVLSTKARIMVEASNNYFFNINSGNFEIKAATFEIATVSTLLASCSPSDTTLVFDYDAAPGFTELAVFTAQDLPSGISAAFDQNNVSTDATAIMTISNTSTVAPGAYPFKLVVTTASATVEKELTLKIFNNSIGEVQLTSPVNGAQNQVSNPILSWEDLGSAATYIVQISLNPDFSTITETINVGNATSYQPTNLLPGQIYYWSVKPFNDCIAGEFTTVYAFQTAQEVCKSYANATFFNENSTQNDQWATNSNNAVSAYINIPDDIEVTDVSFSMKATHSDTGDLKMQFRAPSGTFSEVYNRECAAGRNIDVTVTDNATQAFGCDPGYTGALMGDVLPGQAFTRFHGQSAKGQWELLVTDREADSNGGTFELFKINVCGRLQYVNEFNSTVNSLTAGFDQSTTVDASNLNITQTGTATNALIYVITKVPVYGTIQLNGIDLTMGDTFTQADIDSGSIAYQHTSTQLIYTDQMTYVVKGVDGTLSTATSLPIAIDTPVLIYNNGWTPFAPSSDTETLVARVVSGSPSITTAASVLDLEVSSGQSISIQSPLTVKGNMNIAGELTTTGSGTIEFQSTTAQTIQGGGSIAINDLFLNNTVGVSLQSEVTVHNVLYPNNSILTTNGNLVFNSDASGTAQLANAENATINGAVTVERYIPARRAYRLLSSPVTSTGSIYENWQENGVYTAGLGTHITGSKTGANGFDATATGNASLYLFDNNNYQWIKTPNTDTDVLTAGTGYRLLVRGDRSTDLTINTPAPTPTVLRAMGTLSTGNFDASFTTADQEFALLGNPYQANIDGKQLINATTTLGISQTFLYVWDPNLNERGGYVTLDMDTENGTPTPSASVANKYIQPGQAFFVKTTGPSSIRFVEQFKAVETASLAVFSTTETRPEIKVSISNSLQSNMDEVRIVFSDSYENEVTDADATKFYNQDETLATSNGGTLLSVEKRKLPLESDVIPLHMDQLRYMEYTLGILIEDRMNLNPILIDQFENTQMELSDSNTSIDFTITEDPASRAKDRFLITFDKSTLGTTNAQISGWDLYPNPAKNHEFTIANYNATGSVMQLQLINTLGQLVFKKEYSFNGLQQVQLDPNIAAGVYMLQIEASGRSQTFRLIVE</sequence>
<dbReference type="Pfam" id="PF16184">
    <property type="entry name" value="Cadherin_3"/>
    <property type="match status" value="1"/>
</dbReference>
<dbReference type="Pfam" id="PF01483">
    <property type="entry name" value="P_proprotein"/>
    <property type="match status" value="1"/>
</dbReference>
<dbReference type="GO" id="GO:0006508">
    <property type="term" value="P:proteolysis"/>
    <property type="evidence" value="ECO:0007669"/>
    <property type="project" value="UniProtKB-KW"/>
</dbReference>
<feature type="domain" description="P/Homo B" evidence="5">
    <location>
        <begin position="844"/>
        <end position="996"/>
    </location>
</feature>
<dbReference type="Pfam" id="PF18962">
    <property type="entry name" value="Por_Secre_tail"/>
    <property type="match status" value="1"/>
</dbReference>
<dbReference type="HOGENOM" id="CLU_240022_0_0_10"/>
<dbReference type="Gene3D" id="2.60.40.10">
    <property type="entry name" value="Immunoglobulins"/>
    <property type="match status" value="1"/>
</dbReference>
<dbReference type="InterPro" id="IPR039005">
    <property type="entry name" value="CSPG_rpt"/>
</dbReference>
<dbReference type="InterPro" id="IPR003961">
    <property type="entry name" value="FN3_dom"/>
</dbReference>
<dbReference type="InterPro" id="IPR036116">
    <property type="entry name" value="FN3_sf"/>
</dbReference>
<dbReference type="InterPro" id="IPR008979">
    <property type="entry name" value="Galactose-bd-like_sf"/>
</dbReference>
<name>W8VP31_9FLAO</name>
<dbReference type="Pfam" id="PF13583">
    <property type="entry name" value="Reprolysin_4"/>
    <property type="match status" value="1"/>
</dbReference>
<dbReference type="STRING" id="1454201.NMS_0206"/>
<dbReference type="PROSITE" id="PS51854">
    <property type="entry name" value="CSPG"/>
    <property type="match status" value="1"/>
</dbReference>
<keyword evidence="3" id="KW-0378">Hydrolase</keyword>
<proteinExistence type="predicted"/>
<dbReference type="SUPFAM" id="SSF49785">
    <property type="entry name" value="Galactose-binding domain-like"/>
    <property type="match status" value="1"/>
</dbReference>
<feature type="domain" description="Fibronectin type-III" evidence="4">
    <location>
        <begin position="750"/>
        <end position="840"/>
    </location>
</feature>
<protein>
    <recommendedName>
        <fullName evidence="8">P/Homo B domain-containing protein</fullName>
    </recommendedName>
</protein>
<evidence type="ECO:0008006" key="8">
    <source>
        <dbReference type="Google" id="ProtNLM"/>
    </source>
</evidence>
<accession>W8VP31</accession>
<evidence type="ECO:0000259" key="5">
    <source>
        <dbReference type="PROSITE" id="PS51829"/>
    </source>
</evidence>
<dbReference type="InterPro" id="IPR002884">
    <property type="entry name" value="P_dom"/>
</dbReference>
<dbReference type="SUPFAM" id="SSF55486">
    <property type="entry name" value="Metalloproteases ('zincins'), catalytic domain"/>
    <property type="match status" value="1"/>
</dbReference>
<keyword evidence="2" id="KW-0732">Signal</keyword>
<evidence type="ECO:0000256" key="2">
    <source>
        <dbReference type="ARBA" id="ARBA00022729"/>
    </source>
</evidence>
<dbReference type="SUPFAM" id="SSF49265">
    <property type="entry name" value="Fibronectin type III"/>
    <property type="match status" value="1"/>
</dbReference>
<dbReference type="PROSITE" id="PS51829">
    <property type="entry name" value="P_HOMO_B"/>
    <property type="match status" value="1"/>
</dbReference>
<dbReference type="EMBL" id="AP014548">
    <property type="protein sequence ID" value="BAO54215.1"/>
    <property type="molecule type" value="Genomic_DNA"/>
</dbReference>
<evidence type="ECO:0000256" key="3">
    <source>
        <dbReference type="ARBA" id="ARBA00022801"/>
    </source>
</evidence>
<evidence type="ECO:0000313" key="6">
    <source>
        <dbReference type="EMBL" id="BAO54215.1"/>
    </source>
</evidence>
<evidence type="ECO:0000313" key="7">
    <source>
        <dbReference type="Proteomes" id="UP000031760"/>
    </source>
</evidence>
<dbReference type="CDD" id="cd00063">
    <property type="entry name" value="FN3"/>
    <property type="match status" value="1"/>
</dbReference>
<keyword evidence="7" id="KW-1185">Reference proteome</keyword>
<evidence type="ECO:0000256" key="1">
    <source>
        <dbReference type="ARBA" id="ARBA00022670"/>
    </source>
</evidence>
<evidence type="ECO:0000259" key="4">
    <source>
        <dbReference type="PROSITE" id="PS50853"/>
    </source>
</evidence>
<organism evidence="6 7">
    <name type="scientific">Nonlabens marinus S1-08</name>
    <dbReference type="NCBI Taxonomy" id="1454201"/>
    <lineage>
        <taxon>Bacteria</taxon>
        <taxon>Pseudomonadati</taxon>
        <taxon>Bacteroidota</taxon>
        <taxon>Flavobacteriia</taxon>
        <taxon>Flavobacteriales</taxon>
        <taxon>Flavobacteriaceae</taxon>
        <taxon>Nonlabens</taxon>
    </lineage>
</organism>
<dbReference type="InterPro" id="IPR024079">
    <property type="entry name" value="MetalloPept_cat_dom_sf"/>
</dbReference>
<dbReference type="InterPro" id="IPR026444">
    <property type="entry name" value="Secre_tail"/>
</dbReference>